<dbReference type="GO" id="GO:0000156">
    <property type="term" value="F:phosphorelay response regulator activity"/>
    <property type="evidence" value="ECO:0007669"/>
    <property type="project" value="TreeGrafter"/>
</dbReference>
<gene>
    <name evidence="12" type="primary">srrA_2</name>
    <name evidence="12" type="ORF">ABG79_01757</name>
</gene>
<keyword evidence="5 9" id="KW-0238">DNA-binding</keyword>
<keyword evidence="4" id="KW-0805">Transcription regulation</keyword>
<dbReference type="Pfam" id="PF00072">
    <property type="entry name" value="Response_reg"/>
    <property type="match status" value="1"/>
</dbReference>
<dbReference type="AlphaFoldDB" id="A0A0R3JSD2"/>
<dbReference type="SMART" id="SM00448">
    <property type="entry name" value="REC"/>
    <property type="match status" value="1"/>
</dbReference>
<dbReference type="GO" id="GO:0000976">
    <property type="term" value="F:transcription cis-regulatory region binding"/>
    <property type="evidence" value="ECO:0007669"/>
    <property type="project" value="TreeGrafter"/>
</dbReference>
<comment type="caution">
    <text evidence="12">The sequence shown here is derived from an EMBL/GenBank/DDBJ whole genome shotgun (WGS) entry which is preliminary data.</text>
</comment>
<comment type="function">
    <text evidence="7">May play the central regulatory role in sporulation. It may be an element of the effector pathway responsible for the activation of sporulation genes in response to nutritional stress. Spo0A may act in concert with spo0H (a sigma factor) to control the expression of some genes that are critical to the sporulation process.</text>
</comment>
<dbReference type="InterPro" id="IPR011006">
    <property type="entry name" value="CheY-like_superfamily"/>
</dbReference>
<dbReference type="FunFam" id="3.40.50.2300:FF:000001">
    <property type="entry name" value="DNA-binding response regulator PhoB"/>
    <property type="match status" value="1"/>
</dbReference>
<dbReference type="InterPro" id="IPR036388">
    <property type="entry name" value="WH-like_DNA-bd_sf"/>
</dbReference>
<dbReference type="InterPro" id="IPR001789">
    <property type="entry name" value="Sig_transdc_resp-reg_receiver"/>
</dbReference>
<dbReference type="CDD" id="cd17574">
    <property type="entry name" value="REC_OmpR"/>
    <property type="match status" value="1"/>
</dbReference>
<feature type="domain" description="Response regulatory" evidence="10">
    <location>
        <begin position="4"/>
        <end position="117"/>
    </location>
</feature>
<evidence type="ECO:0000256" key="7">
    <source>
        <dbReference type="ARBA" id="ARBA00024867"/>
    </source>
</evidence>
<evidence type="ECO:0000313" key="13">
    <source>
        <dbReference type="Proteomes" id="UP000052015"/>
    </source>
</evidence>
<evidence type="ECO:0000256" key="4">
    <source>
        <dbReference type="ARBA" id="ARBA00023015"/>
    </source>
</evidence>
<dbReference type="OrthoDB" id="9790442at2"/>
<keyword evidence="3" id="KW-0902">Two-component regulatory system</keyword>
<dbReference type="FunFam" id="1.10.10.10:FF:000018">
    <property type="entry name" value="DNA-binding response regulator ResD"/>
    <property type="match status" value="1"/>
</dbReference>
<keyword evidence="6" id="KW-0804">Transcription</keyword>
<feature type="modified residue" description="4-aspartylphosphate" evidence="8">
    <location>
        <position position="53"/>
    </location>
</feature>
<evidence type="ECO:0000256" key="1">
    <source>
        <dbReference type="ARBA" id="ARBA00018672"/>
    </source>
</evidence>
<dbReference type="InterPro" id="IPR039420">
    <property type="entry name" value="WalR-like"/>
</dbReference>
<dbReference type="GO" id="GO:0005829">
    <property type="term" value="C:cytosol"/>
    <property type="evidence" value="ECO:0007669"/>
    <property type="project" value="TreeGrafter"/>
</dbReference>
<dbReference type="PANTHER" id="PTHR48111:SF73">
    <property type="entry name" value="ALKALINE PHOSPHATASE SYNTHESIS TRANSCRIPTIONAL REGULATORY PROTEIN PHOP"/>
    <property type="match status" value="1"/>
</dbReference>
<name>A0A0R3JSD2_CALMK</name>
<dbReference type="Proteomes" id="UP000052015">
    <property type="component" value="Unassembled WGS sequence"/>
</dbReference>
<feature type="DNA-binding region" description="OmpR/PhoB-type" evidence="9">
    <location>
        <begin position="124"/>
        <end position="223"/>
    </location>
</feature>
<keyword evidence="2 8" id="KW-0597">Phosphoprotein</keyword>
<feature type="domain" description="OmpR/PhoB-type" evidence="11">
    <location>
        <begin position="124"/>
        <end position="223"/>
    </location>
</feature>
<dbReference type="PATRIC" id="fig|908809.3.peg.1757"/>
<dbReference type="STRING" id="908809.ABG79_01757"/>
<evidence type="ECO:0000259" key="11">
    <source>
        <dbReference type="PROSITE" id="PS51755"/>
    </source>
</evidence>
<dbReference type="RefSeq" id="WP_057979086.1">
    <property type="nucleotide sequence ID" value="NZ_LKHP01000010.1"/>
</dbReference>
<proteinExistence type="predicted"/>
<evidence type="ECO:0000256" key="2">
    <source>
        <dbReference type="ARBA" id="ARBA00022553"/>
    </source>
</evidence>
<keyword evidence="13" id="KW-1185">Reference proteome</keyword>
<dbReference type="GO" id="GO:0032993">
    <property type="term" value="C:protein-DNA complex"/>
    <property type="evidence" value="ECO:0007669"/>
    <property type="project" value="TreeGrafter"/>
</dbReference>
<organism evidence="12 13">
    <name type="scientific">Caloramator mitchellensis</name>
    <dbReference type="NCBI Taxonomy" id="908809"/>
    <lineage>
        <taxon>Bacteria</taxon>
        <taxon>Bacillati</taxon>
        <taxon>Bacillota</taxon>
        <taxon>Clostridia</taxon>
        <taxon>Eubacteriales</taxon>
        <taxon>Clostridiaceae</taxon>
        <taxon>Caloramator</taxon>
    </lineage>
</organism>
<dbReference type="GO" id="GO:0006355">
    <property type="term" value="P:regulation of DNA-templated transcription"/>
    <property type="evidence" value="ECO:0007669"/>
    <property type="project" value="InterPro"/>
</dbReference>
<dbReference type="SMART" id="SM00862">
    <property type="entry name" value="Trans_reg_C"/>
    <property type="match status" value="1"/>
</dbReference>
<evidence type="ECO:0000256" key="9">
    <source>
        <dbReference type="PROSITE-ProRule" id="PRU01091"/>
    </source>
</evidence>
<dbReference type="PANTHER" id="PTHR48111">
    <property type="entry name" value="REGULATOR OF RPOS"/>
    <property type="match status" value="1"/>
</dbReference>
<evidence type="ECO:0000259" key="10">
    <source>
        <dbReference type="PROSITE" id="PS50110"/>
    </source>
</evidence>
<dbReference type="Gene3D" id="1.10.10.10">
    <property type="entry name" value="Winged helix-like DNA-binding domain superfamily/Winged helix DNA-binding domain"/>
    <property type="match status" value="1"/>
</dbReference>
<protein>
    <recommendedName>
        <fullName evidence="1">Stage 0 sporulation protein A homolog</fullName>
    </recommendedName>
</protein>
<evidence type="ECO:0000313" key="12">
    <source>
        <dbReference type="EMBL" id="KRQ86376.1"/>
    </source>
</evidence>
<dbReference type="Gene3D" id="3.40.50.2300">
    <property type="match status" value="1"/>
</dbReference>
<dbReference type="Pfam" id="PF00486">
    <property type="entry name" value="Trans_reg_C"/>
    <property type="match status" value="1"/>
</dbReference>
<dbReference type="SUPFAM" id="SSF52172">
    <property type="entry name" value="CheY-like"/>
    <property type="match status" value="1"/>
</dbReference>
<dbReference type="PROSITE" id="PS50110">
    <property type="entry name" value="RESPONSE_REGULATORY"/>
    <property type="match status" value="1"/>
</dbReference>
<sequence>MNETILVVDDEERIRELIKAYLIRDKYTVLTAENGYEALKIIKNQRMHLAVIDVMMPIMDGWSLLNEIRKTSSIPVIMLTAKSDDDDKLLGFELGTDIYLTKPVSPKVISANIKALIKRTYYSQEIINNAAYDGLLIDEDAHRVLVDGEEVFLSPKEYEILLYLFKNKGITLTREKILDAIWGFDYDGDARTVDTHVKRLREKLCSKGYLITTVRGYGYRFEVKHEKD</sequence>
<evidence type="ECO:0000256" key="8">
    <source>
        <dbReference type="PROSITE-ProRule" id="PRU00169"/>
    </source>
</evidence>
<dbReference type="PROSITE" id="PS51755">
    <property type="entry name" value="OMPR_PHOB"/>
    <property type="match status" value="1"/>
</dbReference>
<dbReference type="EMBL" id="LKHP01000010">
    <property type="protein sequence ID" value="KRQ86376.1"/>
    <property type="molecule type" value="Genomic_DNA"/>
</dbReference>
<evidence type="ECO:0000256" key="3">
    <source>
        <dbReference type="ARBA" id="ARBA00023012"/>
    </source>
</evidence>
<dbReference type="CDD" id="cd00383">
    <property type="entry name" value="trans_reg_C"/>
    <property type="match status" value="1"/>
</dbReference>
<evidence type="ECO:0000256" key="5">
    <source>
        <dbReference type="ARBA" id="ARBA00023125"/>
    </source>
</evidence>
<accession>A0A0R3JSD2</accession>
<evidence type="ECO:0000256" key="6">
    <source>
        <dbReference type="ARBA" id="ARBA00023163"/>
    </source>
</evidence>
<dbReference type="InterPro" id="IPR001867">
    <property type="entry name" value="OmpR/PhoB-type_DNA-bd"/>
</dbReference>
<reference evidence="12 13" key="1">
    <citation type="submission" date="2015-09" db="EMBL/GenBank/DDBJ databases">
        <title>Draft genome sequence of a Caloramator mitchellensis, a moderate thermophile from the Great Artesian Basin of Australia.</title>
        <authorList>
            <person name="Patel B.K."/>
        </authorList>
    </citation>
    <scope>NUCLEOTIDE SEQUENCE [LARGE SCALE GENOMIC DNA]</scope>
    <source>
        <strain evidence="12 13">VF08</strain>
    </source>
</reference>